<dbReference type="PANTHER" id="PTHR45639">
    <property type="entry name" value="HSC70CB, ISOFORM G-RELATED"/>
    <property type="match status" value="1"/>
</dbReference>
<dbReference type="EMBL" id="ML996093">
    <property type="protein sequence ID" value="KAF2148345.1"/>
    <property type="molecule type" value="Genomic_DNA"/>
</dbReference>
<feature type="compositionally biased region" description="Low complexity" evidence="4">
    <location>
        <begin position="594"/>
        <end position="617"/>
    </location>
</feature>
<sequence length="901" mass="96371">LMVPLCLLLFASTASAASAVLGIDLGTNFIKAAIVKPGTPLDIVLTKDSKRKEAAALAFKPSSNGPVELGTFTERLYGGDALALAGRFPGDVYTNLKPLLGIAPNDESVIEEYTSRFPAIKTQKDKSSVSIKSGAFGDKEQPWTIEELLAMELRNIRTNAEVMTGKGSKVTDAVITVPAFYTADERRAIQRAADLAGLSVMGLISDGLAVGIDYSVKREFPNVSRGGKAEVHLILDMGASSTTATVLRFQARDVKDVGKFNKTVQEVAVLGSGWDRTLGGNSLNGLILDHMVSEFVEKPQAKSASITAADVKKHGRTASKLWKEAERARQVLSANSDVRSSFEGLYDDIDFTSKLSRSKFEELAASFAERVDGPVIQALEAAKVSFSDLDSVILHGGLIRTPFLQKRLESLVGKSTEIRSNVNADESAAFGAAFKAAGLSPSFRVKEIRDSESAVYAAGIIQSQSGKDRQQQLFTPTSLSGTPKQIQFKDKADFEFDIYQKVDGKDRIVQKIETKNLTASVKALNDNHGCATEDVATKFSIRLSPVDGLPEVVGGTVSCTVESTGKKGGIVDSVKGLFGGKKADQEPLKDDADATSSKSTSSTSSATASTTSGSTNKNKTETAKKESVPVIKTESINIKFTATPKGLAAPSDEETDRMVERLAAFSRSDKARIQREEAFNTLEGFTYRARDLLSDVGFGEASTEAVRSEISALLSSTGEWLYGEGANAPSNVLKDKLSEFKKLIDPVQKRREEAKTRPEQIKSLQTALNQTKTLIGSISEQVAKAAAEASSSVADAASSVTSAVSSESSGAKDDLDDLEEPETATSSSTSAKPSPSSYLPSYTQEDLTELTETYEAVSAWLTEKLAAQEKLPAYEDAALSLKDIEAKASSLQQSMMSLVRK</sequence>
<dbReference type="GO" id="GO:0034663">
    <property type="term" value="C:endoplasmic reticulum chaperone complex"/>
    <property type="evidence" value="ECO:0007669"/>
    <property type="project" value="TreeGrafter"/>
</dbReference>
<comment type="caution">
    <text evidence="6">The sequence shown here is derived from an EMBL/GenBank/DDBJ whole genome shotgun (WGS) entry which is preliminary data.</text>
</comment>
<dbReference type="FunFam" id="1.20.1270.10:FF:000002">
    <property type="entry name" value="Heat shock 70 kDa protein 4"/>
    <property type="match status" value="1"/>
</dbReference>
<dbReference type="PANTHER" id="PTHR45639:SF3">
    <property type="entry name" value="HYPOXIA UP-REGULATED PROTEIN 1"/>
    <property type="match status" value="1"/>
</dbReference>
<dbReference type="CDD" id="cd10230">
    <property type="entry name" value="ASKHA_NBD_HSP70_HYOU1"/>
    <property type="match status" value="1"/>
</dbReference>
<dbReference type="InterPro" id="IPR043129">
    <property type="entry name" value="ATPase_NBD"/>
</dbReference>
<dbReference type="GO" id="GO:0005524">
    <property type="term" value="F:ATP binding"/>
    <property type="evidence" value="ECO:0007669"/>
    <property type="project" value="UniProtKB-KW"/>
</dbReference>
<keyword evidence="2" id="KW-0067">ATP-binding</keyword>
<name>A0A9P4IV53_9PEZI</name>
<evidence type="ECO:0000313" key="6">
    <source>
        <dbReference type="EMBL" id="KAF2148345.1"/>
    </source>
</evidence>
<gene>
    <name evidence="6" type="ORF">K461DRAFT_210356</name>
</gene>
<keyword evidence="7" id="KW-1185">Reference proteome</keyword>
<keyword evidence="1" id="KW-0547">Nucleotide-binding</keyword>
<dbReference type="GO" id="GO:0140662">
    <property type="term" value="F:ATP-dependent protein folding chaperone"/>
    <property type="evidence" value="ECO:0007669"/>
    <property type="project" value="InterPro"/>
</dbReference>
<evidence type="ECO:0000256" key="5">
    <source>
        <dbReference type="SAM" id="SignalP"/>
    </source>
</evidence>
<dbReference type="PRINTS" id="PR00301">
    <property type="entry name" value="HEATSHOCK70"/>
</dbReference>
<dbReference type="InterPro" id="IPR013126">
    <property type="entry name" value="Hsp_70_fam"/>
</dbReference>
<dbReference type="Gene3D" id="3.30.420.40">
    <property type="match status" value="2"/>
</dbReference>
<dbReference type="Gene3D" id="3.30.30.30">
    <property type="match status" value="1"/>
</dbReference>
<reference evidence="6" key="1">
    <citation type="journal article" date="2020" name="Stud. Mycol.">
        <title>101 Dothideomycetes genomes: a test case for predicting lifestyles and emergence of pathogens.</title>
        <authorList>
            <person name="Haridas S."/>
            <person name="Albert R."/>
            <person name="Binder M."/>
            <person name="Bloem J."/>
            <person name="Labutti K."/>
            <person name="Salamov A."/>
            <person name="Andreopoulos B."/>
            <person name="Baker S."/>
            <person name="Barry K."/>
            <person name="Bills G."/>
            <person name="Bluhm B."/>
            <person name="Cannon C."/>
            <person name="Castanera R."/>
            <person name="Culley D."/>
            <person name="Daum C."/>
            <person name="Ezra D."/>
            <person name="Gonzalez J."/>
            <person name="Henrissat B."/>
            <person name="Kuo A."/>
            <person name="Liang C."/>
            <person name="Lipzen A."/>
            <person name="Lutzoni F."/>
            <person name="Magnuson J."/>
            <person name="Mondo S."/>
            <person name="Nolan M."/>
            <person name="Ohm R."/>
            <person name="Pangilinan J."/>
            <person name="Park H.-J."/>
            <person name="Ramirez L."/>
            <person name="Alfaro M."/>
            <person name="Sun H."/>
            <person name="Tritt A."/>
            <person name="Yoshinaga Y."/>
            <person name="Zwiers L.-H."/>
            <person name="Turgeon B."/>
            <person name="Goodwin S."/>
            <person name="Spatafora J."/>
            <person name="Crous P."/>
            <person name="Grigoriev I."/>
        </authorList>
    </citation>
    <scope>NUCLEOTIDE SEQUENCE</scope>
    <source>
        <strain evidence="6">CBS 260.36</strain>
    </source>
</reference>
<feature type="non-terminal residue" evidence="6">
    <location>
        <position position="1"/>
    </location>
</feature>
<dbReference type="InterPro" id="IPR029048">
    <property type="entry name" value="HSP70_C_sf"/>
</dbReference>
<organism evidence="6 7">
    <name type="scientific">Myriangium duriaei CBS 260.36</name>
    <dbReference type="NCBI Taxonomy" id="1168546"/>
    <lineage>
        <taxon>Eukaryota</taxon>
        <taxon>Fungi</taxon>
        <taxon>Dikarya</taxon>
        <taxon>Ascomycota</taxon>
        <taxon>Pezizomycotina</taxon>
        <taxon>Dothideomycetes</taxon>
        <taxon>Dothideomycetidae</taxon>
        <taxon>Myriangiales</taxon>
        <taxon>Myriangiaceae</taxon>
        <taxon>Myriangium</taxon>
    </lineage>
</organism>
<dbReference type="GO" id="GO:0030968">
    <property type="term" value="P:endoplasmic reticulum unfolded protein response"/>
    <property type="evidence" value="ECO:0007669"/>
    <property type="project" value="TreeGrafter"/>
</dbReference>
<feature type="region of interest" description="Disordered" evidence="4">
    <location>
        <begin position="581"/>
        <end position="628"/>
    </location>
</feature>
<evidence type="ECO:0000256" key="2">
    <source>
        <dbReference type="ARBA" id="ARBA00022840"/>
    </source>
</evidence>
<dbReference type="Proteomes" id="UP000799439">
    <property type="component" value="Unassembled WGS sequence"/>
</dbReference>
<evidence type="ECO:0000256" key="3">
    <source>
        <dbReference type="ARBA" id="ARBA00023186"/>
    </source>
</evidence>
<dbReference type="FunFam" id="3.90.640.10:FF:000039">
    <property type="entry name" value="Hsp70 family chaperone Lhs1/Orp150"/>
    <property type="match status" value="1"/>
</dbReference>
<feature type="compositionally biased region" description="Basic and acidic residues" evidence="4">
    <location>
        <begin position="618"/>
        <end position="627"/>
    </location>
</feature>
<evidence type="ECO:0000256" key="4">
    <source>
        <dbReference type="SAM" id="MobiDB-lite"/>
    </source>
</evidence>
<dbReference type="AlphaFoldDB" id="A0A9P4IV53"/>
<feature type="compositionally biased region" description="Basic and acidic residues" evidence="4">
    <location>
        <begin position="581"/>
        <end position="592"/>
    </location>
</feature>
<protein>
    <submittedName>
        <fullName evidence="6">Actin-like ATPase domain-containing protein</fullName>
    </submittedName>
</protein>
<dbReference type="Gene3D" id="3.90.640.10">
    <property type="entry name" value="Actin, Chain A, domain 4"/>
    <property type="match status" value="1"/>
</dbReference>
<feature type="region of interest" description="Disordered" evidence="4">
    <location>
        <begin position="801"/>
        <end position="844"/>
    </location>
</feature>
<feature type="chain" id="PRO_5040328380" evidence="5">
    <location>
        <begin position="17"/>
        <end position="901"/>
    </location>
</feature>
<dbReference type="SUPFAM" id="SSF53067">
    <property type="entry name" value="Actin-like ATPase domain"/>
    <property type="match status" value="2"/>
</dbReference>
<proteinExistence type="predicted"/>
<accession>A0A9P4IV53</accession>
<feature type="compositionally biased region" description="Low complexity" evidence="4">
    <location>
        <begin position="823"/>
        <end position="837"/>
    </location>
</feature>
<keyword evidence="3" id="KW-0143">Chaperone</keyword>
<dbReference type="Pfam" id="PF00012">
    <property type="entry name" value="HSP70"/>
    <property type="match status" value="1"/>
</dbReference>
<dbReference type="SUPFAM" id="SSF100934">
    <property type="entry name" value="Heat shock protein 70kD (HSP70), C-terminal subdomain"/>
    <property type="match status" value="1"/>
</dbReference>
<dbReference type="Gene3D" id="1.20.1270.10">
    <property type="match status" value="1"/>
</dbReference>
<dbReference type="OrthoDB" id="10262720at2759"/>
<evidence type="ECO:0000256" key="1">
    <source>
        <dbReference type="ARBA" id="ARBA00022741"/>
    </source>
</evidence>
<evidence type="ECO:0000313" key="7">
    <source>
        <dbReference type="Proteomes" id="UP000799439"/>
    </source>
</evidence>
<feature type="non-terminal residue" evidence="6">
    <location>
        <position position="901"/>
    </location>
</feature>
<keyword evidence="5" id="KW-0732">Signal</keyword>
<feature type="signal peptide" evidence="5">
    <location>
        <begin position="1"/>
        <end position="16"/>
    </location>
</feature>